<protein>
    <recommendedName>
        <fullName evidence="3">Alcohol dehydrogenase-like C-terminal domain-containing protein</fullName>
    </recommendedName>
</protein>
<organism evidence="1 2">
    <name type="scientific">Streptomyces caniferus</name>
    <dbReference type="NCBI Taxonomy" id="285557"/>
    <lineage>
        <taxon>Bacteria</taxon>
        <taxon>Bacillati</taxon>
        <taxon>Actinomycetota</taxon>
        <taxon>Actinomycetes</taxon>
        <taxon>Kitasatosporales</taxon>
        <taxon>Streptomycetaceae</taxon>
        <taxon>Streptomyces</taxon>
    </lineage>
</organism>
<name>A0ABZ1VCM8_9ACTN</name>
<dbReference type="Gene3D" id="3.90.180.10">
    <property type="entry name" value="Medium-chain alcohol dehydrogenases, catalytic domain"/>
    <property type="match status" value="1"/>
</dbReference>
<evidence type="ECO:0000313" key="1">
    <source>
        <dbReference type="EMBL" id="WUS21055.1"/>
    </source>
</evidence>
<accession>A0ABZ1VCM8</accession>
<dbReference type="EMBL" id="CP108473">
    <property type="protein sequence ID" value="WUS21055.1"/>
    <property type="molecule type" value="Genomic_DNA"/>
</dbReference>
<proteinExistence type="predicted"/>
<evidence type="ECO:0000313" key="2">
    <source>
        <dbReference type="Proteomes" id="UP001432292"/>
    </source>
</evidence>
<dbReference type="RefSeq" id="WP_159472472.1">
    <property type="nucleotide sequence ID" value="NZ_BAAATH010000004.1"/>
</dbReference>
<gene>
    <name evidence="1" type="ORF">OG727_01390</name>
</gene>
<keyword evidence="2" id="KW-1185">Reference proteome</keyword>
<evidence type="ECO:0008006" key="3">
    <source>
        <dbReference type="Google" id="ProtNLM"/>
    </source>
</evidence>
<reference evidence="1" key="1">
    <citation type="submission" date="2022-10" db="EMBL/GenBank/DDBJ databases">
        <title>The complete genomes of actinobacterial strains from the NBC collection.</title>
        <authorList>
            <person name="Joergensen T.S."/>
            <person name="Alvarez Arevalo M."/>
            <person name="Sterndorff E.B."/>
            <person name="Faurdal D."/>
            <person name="Vuksanovic O."/>
            <person name="Mourched A.-S."/>
            <person name="Charusanti P."/>
            <person name="Shaw S."/>
            <person name="Blin K."/>
            <person name="Weber T."/>
        </authorList>
    </citation>
    <scope>NUCLEOTIDE SEQUENCE</scope>
    <source>
        <strain evidence="1">NBC_01256</strain>
    </source>
</reference>
<sequence length="35" mass="3691">MIDSVYPLTDIASAHQAFERGGVVGKQVVAVSTDE</sequence>
<dbReference type="Proteomes" id="UP001432292">
    <property type="component" value="Chromosome"/>
</dbReference>
<dbReference type="Pfam" id="PF13602">
    <property type="entry name" value="ADH_zinc_N_2"/>
    <property type="match status" value="1"/>
</dbReference>
<dbReference type="GeneID" id="96640494"/>